<evidence type="ECO:0000256" key="1">
    <source>
        <dbReference type="SAM" id="Phobius"/>
    </source>
</evidence>
<organism evidence="2 3">
    <name type="scientific">Solirubrobacter pauli</name>
    <dbReference type="NCBI Taxonomy" id="166793"/>
    <lineage>
        <taxon>Bacteria</taxon>
        <taxon>Bacillati</taxon>
        <taxon>Actinomycetota</taxon>
        <taxon>Thermoleophilia</taxon>
        <taxon>Solirubrobacterales</taxon>
        <taxon>Solirubrobacteraceae</taxon>
        <taxon>Solirubrobacter</taxon>
    </lineage>
</organism>
<dbReference type="RefSeq" id="WP_170178870.1">
    <property type="nucleotide sequence ID" value="NZ_RBIL01000001.1"/>
</dbReference>
<keyword evidence="3" id="KW-1185">Reference proteome</keyword>
<comment type="caution">
    <text evidence="2">The sequence shown here is derived from an EMBL/GenBank/DDBJ whole genome shotgun (WGS) entry which is preliminary data.</text>
</comment>
<evidence type="ECO:0000313" key="2">
    <source>
        <dbReference type="EMBL" id="RKQ91360.1"/>
    </source>
</evidence>
<accession>A0A660LC09</accession>
<name>A0A660LC09_9ACTN</name>
<sequence length="230" mass="24906">MQQADQQKASVFEIVGAWLHIWTPPRDVRIPPVPWRKLAIGTVIGAVIVGIALAIMVPRIDDSKTQYAADYAAFKERVRQENVARINQSQRAQTGEALALRPAADAPAAEVQAANAQLMDKMQADMYADAQARAKTGEIKPVTVPPTCERAQGTPTSGPIGVFNCFIQTTPIEQSSKNMAGALGYPFRAVVHFDTFTYAWCKAELVPGEKLVVSPESAPLLPPACRPPSK</sequence>
<dbReference type="EMBL" id="RBIL01000001">
    <property type="protein sequence ID" value="RKQ91360.1"/>
    <property type="molecule type" value="Genomic_DNA"/>
</dbReference>
<reference evidence="2 3" key="1">
    <citation type="submission" date="2018-10" db="EMBL/GenBank/DDBJ databases">
        <title>Genomic Encyclopedia of Archaeal and Bacterial Type Strains, Phase II (KMG-II): from individual species to whole genera.</title>
        <authorList>
            <person name="Goeker M."/>
        </authorList>
    </citation>
    <scope>NUCLEOTIDE SEQUENCE [LARGE SCALE GENOMIC DNA]</scope>
    <source>
        <strain evidence="2 3">DSM 14954</strain>
    </source>
</reference>
<evidence type="ECO:0000313" key="3">
    <source>
        <dbReference type="Proteomes" id="UP000278962"/>
    </source>
</evidence>
<gene>
    <name evidence="2" type="ORF">C8N24_1182</name>
</gene>
<feature type="transmembrane region" description="Helical" evidence="1">
    <location>
        <begin position="38"/>
        <end position="57"/>
    </location>
</feature>
<dbReference type="Proteomes" id="UP000278962">
    <property type="component" value="Unassembled WGS sequence"/>
</dbReference>
<protein>
    <submittedName>
        <fullName evidence="2">Uncharacterized protein</fullName>
    </submittedName>
</protein>
<dbReference type="AlphaFoldDB" id="A0A660LC09"/>
<keyword evidence="1" id="KW-0472">Membrane</keyword>
<keyword evidence="1" id="KW-0812">Transmembrane</keyword>
<proteinExistence type="predicted"/>
<keyword evidence="1" id="KW-1133">Transmembrane helix</keyword>